<reference evidence="2" key="1">
    <citation type="submission" date="2020-03" db="EMBL/GenBank/DDBJ databases">
        <authorList>
            <person name="He L."/>
        </authorList>
    </citation>
    <scope>NUCLEOTIDE SEQUENCE</scope>
    <source>
        <strain evidence="2">CkLH20</strain>
    </source>
</reference>
<gene>
    <name evidence="2" type="ORF">CkaCkLH20_06743</name>
</gene>
<evidence type="ECO:0000313" key="3">
    <source>
        <dbReference type="Proteomes" id="UP000781932"/>
    </source>
</evidence>
<dbReference type="GeneID" id="62162534"/>
<proteinExistence type="predicted"/>
<comment type="caution">
    <text evidence="2">The sequence shown here is derived from an EMBL/GenBank/DDBJ whole genome shotgun (WGS) entry which is preliminary data.</text>
</comment>
<protein>
    <recommendedName>
        <fullName evidence="4">Caspase domain-containing protein</fullName>
    </recommendedName>
</protein>
<organism evidence="2 3">
    <name type="scientific">Colletotrichum karsti</name>
    <dbReference type="NCBI Taxonomy" id="1095194"/>
    <lineage>
        <taxon>Eukaryota</taxon>
        <taxon>Fungi</taxon>
        <taxon>Dikarya</taxon>
        <taxon>Ascomycota</taxon>
        <taxon>Pezizomycotina</taxon>
        <taxon>Sordariomycetes</taxon>
        <taxon>Hypocreomycetidae</taxon>
        <taxon>Glomerellales</taxon>
        <taxon>Glomerellaceae</taxon>
        <taxon>Colletotrichum</taxon>
        <taxon>Colletotrichum boninense species complex</taxon>
    </lineage>
</organism>
<evidence type="ECO:0000256" key="1">
    <source>
        <dbReference type="SAM" id="MobiDB-lite"/>
    </source>
</evidence>
<accession>A0A9P6I8A6</accession>
<dbReference type="OrthoDB" id="4760831at2759"/>
<reference evidence="2" key="2">
    <citation type="submission" date="2020-11" db="EMBL/GenBank/DDBJ databases">
        <title>Whole genome sequencing of Colletotrichum sp.</title>
        <authorList>
            <person name="Li H."/>
        </authorList>
    </citation>
    <scope>NUCLEOTIDE SEQUENCE</scope>
    <source>
        <strain evidence="2">CkLH20</strain>
    </source>
</reference>
<dbReference type="AlphaFoldDB" id="A0A9P6I8A6"/>
<dbReference type="EMBL" id="JAATWM020000020">
    <property type="protein sequence ID" value="KAF9875811.1"/>
    <property type="molecule type" value="Genomic_DNA"/>
</dbReference>
<dbReference type="Proteomes" id="UP000781932">
    <property type="component" value="Unassembled WGS sequence"/>
</dbReference>
<feature type="region of interest" description="Disordered" evidence="1">
    <location>
        <begin position="1"/>
        <end position="20"/>
    </location>
</feature>
<dbReference type="RefSeq" id="XP_038745272.1">
    <property type="nucleotide sequence ID" value="XM_038889460.1"/>
</dbReference>
<sequence>MAGFSSVRPATASPSAISKGMSKEQFRDQLKAAISNKWFSPPNVRCYTAVRVLTISWDADVECGLCIGWYPMDLGQLFFDKYNYWWDHLSLENNDSDPQETFEEKLKEVFSDMNDDCLVVIYYVGHGREQRGTLVLEPSSDGSIFPGVNGRRIDFTKAQHEIINIAKPHVLTLLDCRHPPVEALRTPGKEIIAASMVPQTPSARERPFSARLIEVLKDEANRKYITSASLLFSKLANKLFETTNHKEDSNLSSLPVFFPSSPGSPSPVCLAPIYDDDEEERWRPSPLLNTEAGPLRVILAADLFDAEDICSVPAAYEWLKDPMNLGLKPFNSFTFSRVSIQKVHDTATGTRIVFMVPLDLWANLPEMSGVSFLSFDLKRRSPDPVLENESDGCVGNHLNDESSFAGGPAYGMTDFDEKEPVKRCWAQ</sequence>
<evidence type="ECO:0000313" key="2">
    <source>
        <dbReference type="EMBL" id="KAF9875811.1"/>
    </source>
</evidence>
<keyword evidence="3" id="KW-1185">Reference proteome</keyword>
<name>A0A9P6I8A6_9PEZI</name>
<evidence type="ECO:0008006" key="4">
    <source>
        <dbReference type="Google" id="ProtNLM"/>
    </source>
</evidence>